<sequence length="490" mass="54695">MQTPRLRGGAKADQVTVVSWNVLCPQLCTDIIFPHSRLQDLDDDIRWGRALDPVTQGVLRKLSEKVEENAVICLQELALDVVLYDLPAVSIKRVSEALREGAGKGKKAKQAIETAEREVDQWLYDLRERQKEEVEELAERLSGGPKEAAAAKEEKVAEEPSAEDDEAERARRKKEKAQKKRQSRADKEAQKEAEKERERREAGPSARELELESLAAALSAQKPVMKIHEIPSDGHCLYRSVADQLHRFRPDLLEFKGPADQMYKEVRKLCATSLRGHVEGYAPFAELKEGEDFQGYCGRVESSADWGGELELRALADALKARIHVFQAGADKPLVLGDGPAASPLRVSFHRHYYALGEHYNSVGSSLDIVQRPRGTTYADKDFVAYAPLMEFAGDLPLILAGDFNFRCGTREARVYGGFTGPTSFYQVQDITTLVAATDVEVELALRFATETLNNACALFNDKADKADVKVFEFLGLQAEGLIYRDIRPF</sequence>
<dbReference type="SUPFAM" id="SSF54001">
    <property type="entry name" value="Cysteine proteinases"/>
    <property type="match status" value="1"/>
</dbReference>
<dbReference type="Gene3D" id="3.60.10.10">
    <property type="entry name" value="Endonuclease/exonuclease/phosphatase"/>
    <property type="match status" value="1"/>
</dbReference>
<organism evidence="3 4">
    <name type="scientific">Symbiodinium microadriaticum</name>
    <name type="common">Dinoflagellate</name>
    <name type="synonym">Zooxanthella microadriatica</name>
    <dbReference type="NCBI Taxonomy" id="2951"/>
    <lineage>
        <taxon>Eukaryota</taxon>
        <taxon>Sar</taxon>
        <taxon>Alveolata</taxon>
        <taxon>Dinophyceae</taxon>
        <taxon>Suessiales</taxon>
        <taxon>Symbiodiniaceae</taxon>
        <taxon>Symbiodinium</taxon>
    </lineage>
</organism>
<feature type="compositionally biased region" description="Basic and acidic residues" evidence="1">
    <location>
        <begin position="149"/>
        <end position="158"/>
    </location>
</feature>
<evidence type="ECO:0000313" key="4">
    <source>
        <dbReference type="Proteomes" id="UP000186817"/>
    </source>
</evidence>
<feature type="region of interest" description="Disordered" evidence="1">
    <location>
        <begin position="138"/>
        <end position="207"/>
    </location>
</feature>
<name>A0A1Q9EE13_SYMMI</name>
<dbReference type="InterPro" id="IPR036691">
    <property type="entry name" value="Endo/exonu/phosph_ase_sf"/>
</dbReference>
<comment type="caution">
    <text evidence="3">The sequence shown here is derived from an EMBL/GenBank/DDBJ whole genome shotgun (WGS) entry which is preliminary data.</text>
</comment>
<feature type="compositionally biased region" description="Basic residues" evidence="1">
    <location>
        <begin position="170"/>
        <end position="182"/>
    </location>
</feature>
<dbReference type="PANTHER" id="PTHR12419:SF10">
    <property type="entry name" value="DEUBIQUITINASE OTUD6B"/>
    <property type="match status" value="1"/>
</dbReference>
<feature type="compositionally biased region" description="Basic and acidic residues" evidence="1">
    <location>
        <begin position="183"/>
        <end position="207"/>
    </location>
</feature>
<reference evidence="3 4" key="1">
    <citation type="submission" date="2016-02" db="EMBL/GenBank/DDBJ databases">
        <title>Genome analysis of coral dinoflagellate symbionts highlights evolutionary adaptations to a symbiotic lifestyle.</title>
        <authorList>
            <person name="Aranda M."/>
            <person name="Li Y."/>
            <person name="Liew Y.J."/>
            <person name="Baumgarten S."/>
            <person name="Simakov O."/>
            <person name="Wilson M."/>
            <person name="Piel J."/>
            <person name="Ashoor H."/>
            <person name="Bougouffa S."/>
            <person name="Bajic V.B."/>
            <person name="Ryu T."/>
            <person name="Ravasi T."/>
            <person name="Bayer T."/>
            <person name="Micklem G."/>
            <person name="Kim H."/>
            <person name="Bhak J."/>
            <person name="Lajeunesse T.C."/>
            <person name="Voolstra C.R."/>
        </authorList>
    </citation>
    <scope>NUCLEOTIDE SEQUENCE [LARGE SCALE GENOMIC DNA]</scope>
    <source>
        <strain evidence="3 4">CCMP2467</strain>
    </source>
</reference>
<dbReference type="Proteomes" id="UP000186817">
    <property type="component" value="Unassembled WGS sequence"/>
</dbReference>
<accession>A0A1Q9EE13</accession>
<gene>
    <name evidence="3" type="primary">OTUD6B</name>
    <name evidence="3" type="ORF">AK812_SmicGene11112</name>
</gene>
<dbReference type="InterPro" id="IPR050704">
    <property type="entry name" value="Peptidase_C85-like"/>
</dbReference>
<dbReference type="EMBL" id="LSRX01000178">
    <property type="protein sequence ID" value="OLQ05663.1"/>
    <property type="molecule type" value="Genomic_DNA"/>
</dbReference>
<dbReference type="InterPro" id="IPR038765">
    <property type="entry name" value="Papain-like_cys_pep_sf"/>
</dbReference>
<protein>
    <submittedName>
        <fullName evidence="3">OTU domain-containing protein 6B</fullName>
    </submittedName>
</protein>
<dbReference type="OrthoDB" id="415023at2759"/>
<dbReference type="GO" id="GO:0004843">
    <property type="term" value="F:cysteine-type deubiquitinase activity"/>
    <property type="evidence" value="ECO:0007669"/>
    <property type="project" value="TreeGrafter"/>
</dbReference>
<evidence type="ECO:0000256" key="1">
    <source>
        <dbReference type="SAM" id="MobiDB-lite"/>
    </source>
</evidence>
<keyword evidence="4" id="KW-1185">Reference proteome</keyword>
<dbReference type="PANTHER" id="PTHR12419">
    <property type="entry name" value="OTU DOMAIN CONTAINING PROTEIN"/>
    <property type="match status" value="1"/>
</dbReference>
<feature type="domain" description="OTU" evidence="2">
    <location>
        <begin position="225"/>
        <end position="366"/>
    </location>
</feature>
<dbReference type="PROSITE" id="PS50802">
    <property type="entry name" value="OTU"/>
    <property type="match status" value="1"/>
</dbReference>
<dbReference type="Pfam" id="PF02338">
    <property type="entry name" value="OTU"/>
    <property type="match status" value="1"/>
</dbReference>
<dbReference type="AlphaFoldDB" id="A0A1Q9EE13"/>
<dbReference type="Gene3D" id="3.90.70.80">
    <property type="match status" value="1"/>
</dbReference>
<dbReference type="CDD" id="cd22748">
    <property type="entry name" value="OTU_OTUD6-like"/>
    <property type="match status" value="1"/>
</dbReference>
<proteinExistence type="predicted"/>
<dbReference type="InterPro" id="IPR003323">
    <property type="entry name" value="OTU_dom"/>
</dbReference>
<dbReference type="GO" id="GO:0016579">
    <property type="term" value="P:protein deubiquitination"/>
    <property type="evidence" value="ECO:0007669"/>
    <property type="project" value="TreeGrafter"/>
</dbReference>
<evidence type="ECO:0000259" key="2">
    <source>
        <dbReference type="PROSITE" id="PS50802"/>
    </source>
</evidence>
<evidence type="ECO:0000313" key="3">
    <source>
        <dbReference type="EMBL" id="OLQ05663.1"/>
    </source>
</evidence>